<evidence type="ECO:0000313" key="3">
    <source>
        <dbReference type="Proteomes" id="UP000260841"/>
    </source>
</evidence>
<feature type="transmembrane region" description="Helical" evidence="1">
    <location>
        <begin position="315"/>
        <end position="334"/>
    </location>
</feature>
<keyword evidence="1" id="KW-0812">Transmembrane</keyword>
<feature type="transmembrane region" description="Helical" evidence="1">
    <location>
        <begin position="238"/>
        <end position="256"/>
    </location>
</feature>
<organism evidence="2 3">
    <name type="scientific">Dorea formicigenerans</name>
    <dbReference type="NCBI Taxonomy" id="39486"/>
    <lineage>
        <taxon>Bacteria</taxon>
        <taxon>Bacillati</taxon>
        <taxon>Bacillota</taxon>
        <taxon>Clostridia</taxon>
        <taxon>Lachnospirales</taxon>
        <taxon>Lachnospiraceae</taxon>
        <taxon>Dorea</taxon>
    </lineage>
</organism>
<feature type="transmembrane region" description="Helical" evidence="1">
    <location>
        <begin position="82"/>
        <end position="107"/>
    </location>
</feature>
<dbReference type="Proteomes" id="UP000260841">
    <property type="component" value="Unassembled WGS sequence"/>
</dbReference>
<keyword evidence="1" id="KW-1133">Transmembrane helix</keyword>
<feature type="transmembrane region" description="Helical" evidence="1">
    <location>
        <begin position="15"/>
        <end position="34"/>
    </location>
</feature>
<evidence type="ECO:0000313" key="2">
    <source>
        <dbReference type="EMBL" id="RGN91182.1"/>
    </source>
</evidence>
<proteinExistence type="predicted"/>
<dbReference type="Pfam" id="PF16980">
    <property type="entry name" value="CitMHS_2"/>
    <property type="match status" value="1"/>
</dbReference>
<accession>A0A3E5EQK8</accession>
<keyword evidence="1" id="KW-0472">Membrane</keyword>
<dbReference type="RefSeq" id="WP_117606440.1">
    <property type="nucleotide sequence ID" value="NZ_QRWS01000013.1"/>
</dbReference>
<dbReference type="InterPro" id="IPR031566">
    <property type="entry name" value="CitMHS_2"/>
</dbReference>
<feature type="transmembrane region" description="Helical" evidence="1">
    <location>
        <begin position="288"/>
        <end position="308"/>
    </location>
</feature>
<feature type="transmembrane region" description="Helical" evidence="1">
    <location>
        <begin position="354"/>
        <end position="377"/>
    </location>
</feature>
<feature type="transmembrane region" description="Helical" evidence="1">
    <location>
        <begin position="46"/>
        <end position="70"/>
    </location>
</feature>
<evidence type="ECO:0000256" key="1">
    <source>
        <dbReference type="SAM" id="Phobius"/>
    </source>
</evidence>
<gene>
    <name evidence="2" type="ORF">DXB36_07920</name>
</gene>
<sequence length="378" mass="41909">MPLLRAEWWEAHQPLVVFMWIILLVVPFAIVYGAGDTFETVLECIVNDYLTFIVLLFGLFCVSGNITVGGDFAGSPRVNACLLALGTLLSSCIGTTGASMLMVRPVIKMNSWRKRKRHIMVFFIFLISNMGGCLTPIVDPPLLMGFMRGVPFFWSMHLLPILIFNLVILLFVFYHLDKKAYRKDIAEGRKPDISRPGTEFYIEGLHNIILLAAFLSFKTTDSSIRTKNHFTWGAIKEVAVLFIGIFITMQPALMLLKSVGPNLGISEPYQMFWATGTLSSFLDNTPTYLVFLTTAGTLGLTGGITTALGQIPVNLLEAISCGAVFMGANTYIGNAPNFMVKAISDENGVNMPSFFGYILWSLAFLVPVFILDMLVFFL</sequence>
<comment type="caution">
    <text evidence="2">The sequence shown here is derived from an EMBL/GenBank/DDBJ whole genome shotgun (WGS) entry which is preliminary data.</text>
</comment>
<feature type="transmembrane region" description="Helical" evidence="1">
    <location>
        <begin position="119"/>
        <end position="138"/>
    </location>
</feature>
<feature type="transmembrane region" description="Helical" evidence="1">
    <location>
        <begin position="158"/>
        <end position="176"/>
    </location>
</feature>
<dbReference type="EMBL" id="QSVB01000007">
    <property type="protein sequence ID" value="RGN91182.1"/>
    <property type="molecule type" value="Genomic_DNA"/>
</dbReference>
<name>A0A3E5EQK8_9FIRM</name>
<protein>
    <submittedName>
        <fullName evidence="2">Sodium:proton antiporter</fullName>
    </submittedName>
</protein>
<dbReference type="AlphaFoldDB" id="A0A3E5EQK8"/>
<reference evidence="2 3" key="1">
    <citation type="submission" date="2018-08" db="EMBL/GenBank/DDBJ databases">
        <title>A genome reference for cultivated species of the human gut microbiota.</title>
        <authorList>
            <person name="Zou Y."/>
            <person name="Xue W."/>
            <person name="Luo G."/>
        </authorList>
    </citation>
    <scope>NUCLEOTIDE SEQUENCE [LARGE SCALE GENOMIC DNA]</scope>
    <source>
        <strain evidence="2 3">OM03-2</strain>
    </source>
</reference>